<dbReference type="InterPro" id="IPR008906">
    <property type="entry name" value="HATC_C_dom"/>
</dbReference>
<feature type="domain" description="hAT-like transposase RNase-H fold" evidence="9">
    <location>
        <begin position="425"/>
        <end position="524"/>
    </location>
</feature>
<evidence type="ECO:0000256" key="5">
    <source>
        <dbReference type="ARBA" id="ARBA00023125"/>
    </source>
</evidence>
<dbReference type="InterPro" id="IPR052035">
    <property type="entry name" value="ZnF_BED_domain_contain"/>
</dbReference>
<reference evidence="10" key="1">
    <citation type="submission" date="2019-12" db="EMBL/GenBank/DDBJ databases">
        <authorList>
            <person name="Scholes J."/>
        </authorList>
    </citation>
    <scope>NUCLEOTIDE SEQUENCE</scope>
</reference>
<keyword evidence="4" id="KW-0862">Zinc</keyword>
<dbReference type="Pfam" id="PF14372">
    <property type="entry name" value="hAT-like_RNase-H"/>
    <property type="match status" value="1"/>
</dbReference>
<dbReference type="InterPro" id="IPR025525">
    <property type="entry name" value="hAT-like_transposase_RNase-H"/>
</dbReference>
<dbReference type="OrthoDB" id="2610923at2759"/>
<keyword evidence="11" id="KW-1185">Reference proteome</keyword>
<dbReference type="GO" id="GO:0003677">
    <property type="term" value="F:DNA binding"/>
    <property type="evidence" value="ECO:0007669"/>
    <property type="project" value="UniProtKB-KW"/>
</dbReference>
<protein>
    <submittedName>
        <fullName evidence="10">Zinc finger BED domain-containing protein DAYSLEEPER</fullName>
    </submittedName>
</protein>
<feature type="compositionally biased region" description="Low complexity" evidence="7">
    <location>
        <begin position="32"/>
        <end position="57"/>
    </location>
</feature>
<comment type="subcellular location">
    <subcellularLocation>
        <location evidence="1">Nucleus</location>
    </subcellularLocation>
</comment>
<evidence type="ECO:0000313" key="11">
    <source>
        <dbReference type="Proteomes" id="UP001153555"/>
    </source>
</evidence>
<proteinExistence type="predicted"/>
<dbReference type="GO" id="GO:0005634">
    <property type="term" value="C:nucleus"/>
    <property type="evidence" value="ECO:0007669"/>
    <property type="project" value="UniProtKB-SubCell"/>
</dbReference>
<feature type="region of interest" description="Disordered" evidence="7">
    <location>
        <begin position="1"/>
        <end position="92"/>
    </location>
</feature>
<dbReference type="EMBL" id="CACSLK010000984">
    <property type="protein sequence ID" value="CAA0807009.1"/>
    <property type="molecule type" value="Genomic_DNA"/>
</dbReference>
<dbReference type="PANTHER" id="PTHR46481">
    <property type="entry name" value="ZINC FINGER BED DOMAIN-CONTAINING PROTEIN 4"/>
    <property type="match status" value="1"/>
</dbReference>
<dbReference type="GO" id="GO:0008270">
    <property type="term" value="F:zinc ion binding"/>
    <property type="evidence" value="ECO:0007669"/>
    <property type="project" value="UniProtKB-KW"/>
</dbReference>
<keyword evidence="5" id="KW-0238">DNA-binding</keyword>
<gene>
    <name evidence="10" type="ORF">SHERM_09882</name>
</gene>
<organism evidence="10 11">
    <name type="scientific">Striga hermonthica</name>
    <name type="common">Purple witchweed</name>
    <name type="synonym">Buchnera hermonthica</name>
    <dbReference type="NCBI Taxonomy" id="68872"/>
    <lineage>
        <taxon>Eukaryota</taxon>
        <taxon>Viridiplantae</taxon>
        <taxon>Streptophyta</taxon>
        <taxon>Embryophyta</taxon>
        <taxon>Tracheophyta</taxon>
        <taxon>Spermatophyta</taxon>
        <taxon>Magnoliopsida</taxon>
        <taxon>eudicotyledons</taxon>
        <taxon>Gunneridae</taxon>
        <taxon>Pentapetalae</taxon>
        <taxon>asterids</taxon>
        <taxon>lamiids</taxon>
        <taxon>Lamiales</taxon>
        <taxon>Orobanchaceae</taxon>
        <taxon>Buchnereae</taxon>
        <taxon>Striga</taxon>
    </lineage>
</organism>
<sequence>MEPPEKPGHPGLVTGAQKSAKDSGTRNKMMLPSSVANQSYSVSASSPAPASTSIPSSEGSLVPSEAADGGGTQESHDAINVDSDVEEQPVTKKAKKTTSEVWQYFTKSWVTVEVNGKQEQQCWAKCNFKGCKNKTSKHRAESNFGTTAFWTHLANYHSIKKGQQQLTTKKKNNETGIATVQPYKYDQEASLRKFYEAMIVHEYPFNMVEHEFFQEWVKSMRPNYPLKSRVTVRKEIMEYYSAERDKLYEYFKTIQSRFSATMDMWTSNQNKGYMCVTLHWVDDDWKIKKRIINFLHVEGRHTGERLSYTVSSCLLKWYVEKKMFSLTLDNASANEVAVKDLIKELKKHSNLMQLKRLGHLYLLLRGLQYSGRSSKSVLLNTAFARLTSIDRHRYGSIAPSYHEWEKAQILIPFLKKFFELTEIFSGTTYPTANLFFRGFCEIKILLADWCISKDTTICGMANSMSVKFDKYWKKSNIALAVANVLDPRFKRRIVEFYLRKFYNNSYQAELEKFNGILRKMFQCYVSDAPYSSKSNKEVEEPLADLFMGSNNIDDDLDNYLFESDSYDVDGEFSELERYLAEPPLKTTKANQNMFDILAWWKSHKEEYLVLSRLTRDVLAIQVSTVASESAFSAGGRVIDPYRSRLDPDMVQALVCTKDWIIATRKGSKNVSSLPGDLDVLEAIKNNLTFEDEFSEMGRDDDVAIDNDDLPEIQL</sequence>
<evidence type="ECO:0000256" key="6">
    <source>
        <dbReference type="ARBA" id="ARBA00023242"/>
    </source>
</evidence>
<evidence type="ECO:0000256" key="1">
    <source>
        <dbReference type="ARBA" id="ARBA00004123"/>
    </source>
</evidence>
<evidence type="ECO:0000256" key="7">
    <source>
        <dbReference type="SAM" id="MobiDB-lite"/>
    </source>
</evidence>
<keyword evidence="6" id="KW-0539">Nucleus</keyword>
<dbReference type="SUPFAM" id="SSF53098">
    <property type="entry name" value="Ribonuclease H-like"/>
    <property type="match status" value="1"/>
</dbReference>
<dbReference type="PANTHER" id="PTHR46481:SF10">
    <property type="entry name" value="ZINC FINGER BED DOMAIN-CONTAINING PROTEIN 39"/>
    <property type="match status" value="1"/>
</dbReference>
<name>A0A9N7ML53_STRHE</name>
<dbReference type="InterPro" id="IPR012337">
    <property type="entry name" value="RNaseH-like_sf"/>
</dbReference>
<keyword evidence="2" id="KW-0479">Metal-binding</keyword>
<keyword evidence="3" id="KW-0863">Zinc-finger</keyword>
<dbReference type="SMART" id="SM00614">
    <property type="entry name" value="ZnF_BED"/>
    <property type="match status" value="1"/>
</dbReference>
<dbReference type="GO" id="GO:0046983">
    <property type="term" value="F:protein dimerization activity"/>
    <property type="evidence" value="ECO:0007669"/>
    <property type="project" value="InterPro"/>
</dbReference>
<accession>A0A9N7ML53</accession>
<evidence type="ECO:0000256" key="4">
    <source>
        <dbReference type="ARBA" id="ARBA00022833"/>
    </source>
</evidence>
<evidence type="ECO:0000313" key="10">
    <source>
        <dbReference type="EMBL" id="CAA0807009.1"/>
    </source>
</evidence>
<dbReference type="AlphaFoldDB" id="A0A9N7ML53"/>
<evidence type="ECO:0000256" key="2">
    <source>
        <dbReference type="ARBA" id="ARBA00022723"/>
    </source>
</evidence>
<evidence type="ECO:0000259" key="8">
    <source>
        <dbReference type="Pfam" id="PF05699"/>
    </source>
</evidence>
<evidence type="ECO:0000256" key="3">
    <source>
        <dbReference type="ARBA" id="ARBA00022771"/>
    </source>
</evidence>
<dbReference type="Pfam" id="PF05699">
    <property type="entry name" value="Dimer_Tnp_hAT"/>
    <property type="match status" value="1"/>
</dbReference>
<evidence type="ECO:0000259" key="9">
    <source>
        <dbReference type="Pfam" id="PF14372"/>
    </source>
</evidence>
<dbReference type="Proteomes" id="UP001153555">
    <property type="component" value="Unassembled WGS sequence"/>
</dbReference>
<comment type="caution">
    <text evidence="10">The sequence shown here is derived from an EMBL/GenBank/DDBJ whole genome shotgun (WGS) entry which is preliminary data.</text>
</comment>
<feature type="domain" description="HAT C-terminal dimerisation" evidence="8">
    <location>
        <begin position="574"/>
        <end position="660"/>
    </location>
</feature>